<evidence type="ECO:0000256" key="5">
    <source>
        <dbReference type="ARBA" id="ARBA00022692"/>
    </source>
</evidence>
<proteinExistence type="predicted"/>
<evidence type="ECO:0000313" key="13">
    <source>
        <dbReference type="Proteomes" id="UP000198975"/>
    </source>
</evidence>
<evidence type="ECO:0000256" key="2">
    <source>
        <dbReference type="ARBA" id="ARBA00012282"/>
    </source>
</evidence>
<dbReference type="SUPFAM" id="SSF141868">
    <property type="entry name" value="EAL domain-like"/>
    <property type="match status" value="1"/>
</dbReference>
<keyword evidence="8 10" id="KW-0472">Membrane</keyword>
<accession>A0A1C4AM72</accession>
<dbReference type="AlphaFoldDB" id="A0A1C4AM72"/>
<reference evidence="13" key="1">
    <citation type="submission" date="2016-08" db="EMBL/GenBank/DDBJ databases">
        <authorList>
            <person name="Varghese N."/>
            <person name="Submissions Spin"/>
        </authorList>
    </citation>
    <scope>NUCLEOTIDE SEQUENCE [LARGE SCALE GENOMIC DNA]</scope>
    <source>
        <strain evidence="13">REICA_082</strain>
    </source>
</reference>
<evidence type="ECO:0000256" key="3">
    <source>
        <dbReference type="ARBA" id="ARBA00022475"/>
    </source>
</evidence>
<dbReference type="InterPro" id="IPR035919">
    <property type="entry name" value="EAL_sf"/>
</dbReference>
<keyword evidence="13" id="KW-1185">Reference proteome</keyword>
<dbReference type="Pfam" id="PF00563">
    <property type="entry name" value="EAL"/>
    <property type="match status" value="1"/>
</dbReference>
<comment type="subcellular location">
    <subcellularLocation>
        <location evidence="1">Cell membrane</location>
        <topology evidence="1">Multi-pass membrane protein</topology>
    </subcellularLocation>
</comment>
<keyword evidence="5 10" id="KW-0812">Transmembrane</keyword>
<dbReference type="Gene3D" id="3.20.20.450">
    <property type="entry name" value="EAL domain"/>
    <property type="match status" value="1"/>
</dbReference>
<feature type="domain" description="EAL" evidence="11">
    <location>
        <begin position="268"/>
        <end position="516"/>
    </location>
</feature>
<dbReference type="SMART" id="SM00052">
    <property type="entry name" value="EAL"/>
    <property type="match status" value="1"/>
</dbReference>
<dbReference type="EMBL" id="FMAY01000003">
    <property type="protein sequence ID" value="SCB95725.1"/>
    <property type="molecule type" value="Genomic_DNA"/>
</dbReference>
<dbReference type="PROSITE" id="PS50883">
    <property type="entry name" value="EAL"/>
    <property type="match status" value="1"/>
</dbReference>
<dbReference type="RefSeq" id="WP_061497123.1">
    <property type="nucleotide sequence ID" value="NZ_CP115659.1"/>
</dbReference>
<dbReference type="GO" id="GO:0071111">
    <property type="term" value="F:cyclic-guanylate-specific phosphodiesterase activity"/>
    <property type="evidence" value="ECO:0007669"/>
    <property type="project" value="UniProtKB-EC"/>
</dbReference>
<keyword evidence="3" id="KW-1003">Cell membrane</keyword>
<dbReference type="InterPro" id="IPR050706">
    <property type="entry name" value="Cyclic-di-GMP_PDE-like"/>
</dbReference>
<evidence type="ECO:0000313" key="12">
    <source>
        <dbReference type="EMBL" id="SCB95725.1"/>
    </source>
</evidence>
<keyword evidence="4" id="KW-0973">c-di-GMP</keyword>
<evidence type="ECO:0000256" key="4">
    <source>
        <dbReference type="ARBA" id="ARBA00022636"/>
    </source>
</evidence>
<dbReference type="InterPro" id="IPR001633">
    <property type="entry name" value="EAL_dom"/>
</dbReference>
<evidence type="ECO:0000256" key="10">
    <source>
        <dbReference type="SAM" id="Phobius"/>
    </source>
</evidence>
<dbReference type="InterPro" id="IPR024744">
    <property type="entry name" value="CSS-motif_dom"/>
</dbReference>
<protein>
    <recommendedName>
        <fullName evidence="2">cyclic-guanylate-specific phosphodiesterase</fullName>
        <ecNumber evidence="2">3.1.4.52</ecNumber>
    </recommendedName>
</protein>
<dbReference type="Pfam" id="PF12792">
    <property type="entry name" value="CSS-motif"/>
    <property type="match status" value="1"/>
</dbReference>
<organism evidence="12 13">
    <name type="scientific">Kosakonia oryzendophytica</name>
    <dbReference type="NCBI Taxonomy" id="1005665"/>
    <lineage>
        <taxon>Bacteria</taxon>
        <taxon>Pseudomonadati</taxon>
        <taxon>Pseudomonadota</taxon>
        <taxon>Gammaproteobacteria</taxon>
        <taxon>Enterobacterales</taxon>
        <taxon>Enterobacteriaceae</taxon>
        <taxon>Kosakonia</taxon>
    </lineage>
</organism>
<dbReference type="OrthoDB" id="9812358at2"/>
<evidence type="ECO:0000256" key="7">
    <source>
        <dbReference type="ARBA" id="ARBA00022989"/>
    </source>
</evidence>
<dbReference type="CDD" id="cd01948">
    <property type="entry name" value="EAL"/>
    <property type="match status" value="1"/>
</dbReference>
<evidence type="ECO:0000259" key="11">
    <source>
        <dbReference type="PROSITE" id="PS50883"/>
    </source>
</evidence>
<feature type="transmembrane region" description="Helical" evidence="10">
    <location>
        <begin position="243"/>
        <end position="265"/>
    </location>
</feature>
<name>A0A1C4AM72_9ENTR</name>
<dbReference type="EC" id="3.1.4.52" evidence="2"/>
<evidence type="ECO:0000256" key="1">
    <source>
        <dbReference type="ARBA" id="ARBA00004651"/>
    </source>
</evidence>
<keyword evidence="6" id="KW-0378">Hydrolase</keyword>
<dbReference type="GO" id="GO:0005886">
    <property type="term" value="C:plasma membrane"/>
    <property type="evidence" value="ECO:0007669"/>
    <property type="project" value="UniProtKB-SubCell"/>
</dbReference>
<comment type="catalytic activity">
    <reaction evidence="9">
        <text>3',3'-c-di-GMP + H2O = 5'-phosphoguanylyl(3'-&gt;5')guanosine + H(+)</text>
        <dbReference type="Rhea" id="RHEA:24902"/>
        <dbReference type="ChEBI" id="CHEBI:15377"/>
        <dbReference type="ChEBI" id="CHEBI:15378"/>
        <dbReference type="ChEBI" id="CHEBI:58754"/>
        <dbReference type="ChEBI" id="CHEBI:58805"/>
        <dbReference type="EC" id="3.1.4.52"/>
    </reaction>
</comment>
<evidence type="ECO:0000256" key="9">
    <source>
        <dbReference type="ARBA" id="ARBA00034290"/>
    </source>
</evidence>
<evidence type="ECO:0000256" key="8">
    <source>
        <dbReference type="ARBA" id="ARBA00023136"/>
    </source>
</evidence>
<keyword evidence="7 10" id="KW-1133">Transmembrane helix</keyword>
<dbReference type="Proteomes" id="UP000198975">
    <property type="component" value="Unassembled WGS sequence"/>
</dbReference>
<sequence length="519" mass="58655">MTNRRLVSLITGVLVLAFFLPVALSIWFTHRQAEETFMNELDTYSELADMRTQRVVNQSKDALRQLESYKGERCTPAHLLAMRRISWSWRYVREVIFMNGLQPECSSMEIDSHVPPFPQPEKITDDGFRAWLTRHNDLGLSQYMIAIGTDHYVVMTDPLSFIDVLSFGSWPVNVALISTKTHQIIAGSSTLDPQVLTQITPDGPKKMQVDGSAYAILRDADMGLAIVTWASLAPLAQNWHRLLVIWLPFGLLMSMLIALLLLRILRRLQSPKYQLQDAIRSREISMVYQPIVALNSGRIVGAEALARWRQQDGNLLAPDIFIPLAVSSGLMPQLTQLIIETVFNNLGRWLQQHPQQHVSINLEPSDLLDPALPALLAHQLERWQLSPAQVAFELTERGFADPAVSNPAIQRLRQAGHAIYIDDFGTGYSSLSYLQNLDVDIIKIDKSFVDALEYKTVAPHIIEMAKALRLAMVAEGIETEGQLQWLTEYGVEYGQGWLYSKALPTEEFIHWAENNLLSC</sequence>
<gene>
    <name evidence="12" type="ORF">GA0061071_103172</name>
</gene>
<evidence type="ECO:0000256" key="6">
    <source>
        <dbReference type="ARBA" id="ARBA00022801"/>
    </source>
</evidence>
<dbReference type="PANTHER" id="PTHR33121">
    <property type="entry name" value="CYCLIC DI-GMP PHOSPHODIESTERASE PDEF"/>
    <property type="match status" value="1"/>
</dbReference>
<dbReference type="PANTHER" id="PTHR33121:SF81">
    <property type="entry name" value="CYCLIC DI-GMP PHOSPHODIESTERASE PDEB-RELATED"/>
    <property type="match status" value="1"/>
</dbReference>